<sequence length="110" mass="12059">MSDSPDLNSKNSEKLLNVREQIENSQLATMAMKMYLLLTVAAMCLAGASMADPVPAAEGQNEAGHVTTIQSEAVHLLKEMAIFLRKVAAQDLDLPTNVKRDDDPFRTQGW</sequence>
<keyword evidence="1" id="KW-1185">Reference proteome</keyword>
<gene>
    <name evidence="2" type="primary">LOC118412325</name>
</gene>
<proteinExistence type="predicted"/>
<dbReference type="OMA" id="AMKMYLL"/>
<dbReference type="KEGG" id="bfo:118412325"/>
<accession>A0A9J7KWG5</accession>
<protein>
    <submittedName>
        <fullName evidence="2">Uncharacterized protein LOC118412325</fullName>
    </submittedName>
</protein>
<reference evidence="2" key="2">
    <citation type="submission" date="2025-08" db="UniProtKB">
        <authorList>
            <consortium name="RefSeq"/>
        </authorList>
    </citation>
    <scope>IDENTIFICATION</scope>
    <source>
        <strain evidence="2">S238N-H82</strain>
        <tissue evidence="2">Testes</tissue>
    </source>
</reference>
<name>A0A9J7KWG5_BRAFL</name>
<dbReference type="GeneID" id="118412325"/>
<reference evidence="1" key="1">
    <citation type="journal article" date="2020" name="Nat. Ecol. Evol.">
        <title>Deeply conserved synteny resolves early events in vertebrate evolution.</title>
        <authorList>
            <person name="Simakov O."/>
            <person name="Marletaz F."/>
            <person name="Yue J.X."/>
            <person name="O'Connell B."/>
            <person name="Jenkins J."/>
            <person name="Brandt A."/>
            <person name="Calef R."/>
            <person name="Tung C.H."/>
            <person name="Huang T.K."/>
            <person name="Schmutz J."/>
            <person name="Satoh N."/>
            <person name="Yu J.K."/>
            <person name="Putnam N.H."/>
            <person name="Green R.E."/>
            <person name="Rokhsar D.S."/>
        </authorList>
    </citation>
    <scope>NUCLEOTIDE SEQUENCE [LARGE SCALE GENOMIC DNA]</scope>
    <source>
        <strain evidence="1">S238N-H82</strain>
    </source>
</reference>
<dbReference type="AlphaFoldDB" id="A0A9J7KWG5"/>
<dbReference type="OrthoDB" id="10068987at2759"/>
<organism evidence="1 2">
    <name type="scientific">Branchiostoma floridae</name>
    <name type="common">Florida lancelet</name>
    <name type="synonym">Amphioxus</name>
    <dbReference type="NCBI Taxonomy" id="7739"/>
    <lineage>
        <taxon>Eukaryota</taxon>
        <taxon>Metazoa</taxon>
        <taxon>Chordata</taxon>
        <taxon>Cephalochordata</taxon>
        <taxon>Leptocardii</taxon>
        <taxon>Amphioxiformes</taxon>
        <taxon>Branchiostomatidae</taxon>
        <taxon>Branchiostoma</taxon>
    </lineage>
</organism>
<evidence type="ECO:0000313" key="1">
    <source>
        <dbReference type="Proteomes" id="UP000001554"/>
    </source>
</evidence>
<dbReference type="Proteomes" id="UP000001554">
    <property type="component" value="Chromosome 3"/>
</dbReference>
<evidence type="ECO:0000313" key="2">
    <source>
        <dbReference type="RefSeq" id="XP_035671018.1"/>
    </source>
</evidence>
<dbReference type="RefSeq" id="XP_035671018.1">
    <property type="nucleotide sequence ID" value="XM_035815125.1"/>
</dbReference>